<dbReference type="InterPro" id="IPR024079">
    <property type="entry name" value="MetalloPept_cat_dom_sf"/>
</dbReference>
<dbReference type="EMBL" id="JAGEVF010000007">
    <property type="protein sequence ID" value="MBO3116993.1"/>
    <property type="molecule type" value="Genomic_DNA"/>
</dbReference>
<dbReference type="Proteomes" id="UP000676776">
    <property type="component" value="Unassembled WGS sequence"/>
</dbReference>
<evidence type="ECO:0000313" key="4">
    <source>
        <dbReference type="Proteomes" id="UP000676776"/>
    </source>
</evidence>
<dbReference type="Gene3D" id="2.60.40.10">
    <property type="entry name" value="Immunoglobulins"/>
    <property type="match status" value="1"/>
</dbReference>
<feature type="domain" description="Secretion system C-terminal sorting" evidence="2">
    <location>
        <begin position="683"/>
        <end position="760"/>
    </location>
</feature>
<dbReference type="SUPFAM" id="SSF55486">
    <property type="entry name" value="Metalloproteases ('zincins'), catalytic domain"/>
    <property type="match status" value="1"/>
</dbReference>
<gene>
    <name evidence="3" type="ORF">J4050_09550</name>
</gene>
<name>A0ABS3T2N0_9FLAO</name>
<evidence type="ECO:0000259" key="2">
    <source>
        <dbReference type="Pfam" id="PF18962"/>
    </source>
</evidence>
<dbReference type="NCBIfam" id="TIGR04183">
    <property type="entry name" value="Por_Secre_tail"/>
    <property type="match status" value="1"/>
</dbReference>
<evidence type="ECO:0000256" key="1">
    <source>
        <dbReference type="ARBA" id="ARBA00022729"/>
    </source>
</evidence>
<reference evidence="3 4" key="1">
    <citation type="submission" date="2021-03" db="EMBL/GenBank/DDBJ databases">
        <title>Winogradskyella sp. nov., isolated from costal sediment.</title>
        <authorList>
            <person name="Gao C."/>
        </authorList>
    </citation>
    <scope>NUCLEOTIDE SEQUENCE [LARGE SCALE GENOMIC DNA]</scope>
    <source>
        <strain evidence="3 4">DF17</strain>
    </source>
</reference>
<dbReference type="Pfam" id="PF13688">
    <property type="entry name" value="Reprolysin_5"/>
    <property type="match status" value="1"/>
</dbReference>
<evidence type="ECO:0000313" key="3">
    <source>
        <dbReference type="EMBL" id="MBO3116993.1"/>
    </source>
</evidence>
<dbReference type="InterPro" id="IPR026444">
    <property type="entry name" value="Secre_tail"/>
</dbReference>
<dbReference type="Pfam" id="PF18962">
    <property type="entry name" value="Por_Secre_tail"/>
    <property type="match status" value="1"/>
</dbReference>
<sequence length="761" mass="83063">MKRIVLLFLGLSLSLCYGQQVQNSWVKISTMPNDVELFSKSDIPTSYTLYELTNLNLLEELSSIPSIEESQIKNGAIVSFPTMDGDLESFEVFEASVLAPELQEQLPNVRSFKGSSLRNPYKTVRFSFSQRGLHAMFLNGINGTEYIDAYSKDGKYYMHYLRKDVPVDNDGNFCLVDESNLDRNGMFNNGDMPIQQRNADDGLLRTYTLAMACTEEFADYWIAQLGLNASSDADKKNGILGVMNDFMTRVNGPYERDLGITMEIAANNTNVIFLSSPFLNDGSIGTLINQSQTAIDNNINQSYDIGHMLSRSGSGLAAVGVVCLNGNNARAVSGGLGNFPPPEGIQYENVIMHEMGHQFSARHTWTAASCSGSYTSNSAAEPGGGTTIMAYAGICGASANIQSLADDYFHELSIGQMWGFIEFGAGGNCPVEEVTGNSAPVADAGLNYTIPALTPYKLVGSATDADGTGSLTYCWEQSDVNGQEINFPVNTTTTGPVTRSFPPSPNSTRYIPRLEDYVQNVDNSTEWEILMLAERNMNFTFTVRDNAVPGAQSDSDQMRVTVTNTAGPFRVISQSSSGIVYTGGTTQTIAWNNFGTTSPPVNESSVNILLSVDGGLTFPVVLLANTPNDGVQDIVIPNVDATNCRIMVEAATNIFYNINRQDFEIQRDPLSIDDNSLENLISVYPNPTDNQLFIEASGTLLNQTLDIDLYDINGRFILDTTFSPLNGQNNLAVDVSNLQPGMYLLKVGSEDRFINKKIIIE</sequence>
<protein>
    <submittedName>
        <fullName evidence="3">T9SS type A sorting domain-containing protein</fullName>
    </submittedName>
</protein>
<dbReference type="InterPro" id="IPR013783">
    <property type="entry name" value="Ig-like_fold"/>
</dbReference>
<proteinExistence type="predicted"/>
<accession>A0ABS3T2N0</accession>
<organism evidence="3 4">
    <name type="scientific">Winogradskyella pelagia</name>
    <dbReference type="NCBI Taxonomy" id="2819984"/>
    <lineage>
        <taxon>Bacteria</taxon>
        <taxon>Pseudomonadati</taxon>
        <taxon>Bacteroidota</taxon>
        <taxon>Flavobacteriia</taxon>
        <taxon>Flavobacteriales</taxon>
        <taxon>Flavobacteriaceae</taxon>
        <taxon>Winogradskyella</taxon>
    </lineage>
</organism>
<keyword evidence="1" id="KW-0732">Signal</keyword>
<dbReference type="Gene3D" id="3.40.390.10">
    <property type="entry name" value="Collagenase (Catalytic Domain)"/>
    <property type="match status" value="1"/>
</dbReference>
<keyword evidence="4" id="KW-1185">Reference proteome</keyword>
<dbReference type="RefSeq" id="WP_208154360.1">
    <property type="nucleotide sequence ID" value="NZ_JAGEVF010000007.1"/>
</dbReference>
<comment type="caution">
    <text evidence="3">The sequence shown here is derived from an EMBL/GenBank/DDBJ whole genome shotgun (WGS) entry which is preliminary data.</text>
</comment>